<evidence type="ECO:0000313" key="1">
    <source>
        <dbReference type="EMBL" id="MCI18267.1"/>
    </source>
</evidence>
<dbReference type="Proteomes" id="UP000265520">
    <property type="component" value="Unassembled WGS sequence"/>
</dbReference>
<sequence>MRVLACLHNRACFSIPVVGVVFWSLRWVRVVVVVGGDEGVWWWCWFWRRRLAGSGFDRGGSVVALVRFLVFLVDHFHVGVHCFEVVCELRLFCR</sequence>
<evidence type="ECO:0000313" key="2">
    <source>
        <dbReference type="Proteomes" id="UP000265520"/>
    </source>
</evidence>
<dbReference type="AlphaFoldDB" id="A0A392Q2U5"/>
<proteinExistence type="predicted"/>
<keyword evidence="2" id="KW-1185">Reference proteome</keyword>
<name>A0A392Q2U5_9FABA</name>
<organism evidence="1 2">
    <name type="scientific">Trifolium medium</name>
    <dbReference type="NCBI Taxonomy" id="97028"/>
    <lineage>
        <taxon>Eukaryota</taxon>
        <taxon>Viridiplantae</taxon>
        <taxon>Streptophyta</taxon>
        <taxon>Embryophyta</taxon>
        <taxon>Tracheophyta</taxon>
        <taxon>Spermatophyta</taxon>
        <taxon>Magnoliopsida</taxon>
        <taxon>eudicotyledons</taxon>
        <taxon>Gunneridae</taxon>
        <taxon>Pentapetalae</taxon>
        <taxon>rosids</taxon>
        <taxon>fabids</taxon>
        <taxon>Fabales</taxon>
        <taxon>Fabaceae</taxon>
        <taxon>Papilionoideae</taxon>
        <taxon>50 kb inversion clade</taxon>
        <taxon>NPAAA clade</taxon>
        <taxon>Hologalegina</taxon>
        <taxon>IRL clade</taxon>
        <taxon>Trifolieae</taxon>
        <taxon>Trifolium</taxon>
    </lineage>
</organism>
<reference evidence="1 2" key="1">
    <citation type="journal article" date="2018" name="Front. Plant Sci.">
        <title>Red Clover (Trifolium pratense) and Zigzag Clover (T. medium) - A Picture of Genomic Similarities and Differences.</title>
        <authorList>
            <person name="Dluhosova J."/>
            <person name="Istvanek J."/>
            <person name="Nedelnik J."/>
            <person name="Repkova J."/>
        </authorList>
    </citation>
    <scope>NUCLEOTIDE SEQUENCE [LARGE SCALE GENOMIC DNA]</scope>
    <source>
        <strain evidence="2">cv. 10/8</strain>
        <tissue evidence="1">Leaf</tissue>
    </source>
</reference>
<accession>A0A392Q2U5</accession>
<comment type="caution">
    <text evidence="1">The sequence shown here is derived from an EMBL/GenBank/DDBJ whole genome shotgun (WGS) entry which is preliminary data.</text>
</comment>
<dbReference type="EMBL" id="LXQA010109360">
    <property type="protein sequence ID" value="MCI18267.1"/>
    <property type="molecule type" value="Genomic_DNA"/>
</dbReference>
<protein>
    <submittedName>
        <fullName evidence="1">Uncharacterized protein</fullName>
    </submittedName>
</protein>
<feature type="non-terminal residue" evidence="1">
    <location>
        <position position="94"/>
    </location>
</feature>